<comment type="caution">
    <text evidence="1">The sequence shown here is derived from an EMBL/GenBank/DDBJ whole genome shotgun (WGS) entry which is preliminary data.</text>
</comment>
<dbReference type="Gene3D" id="3.90.1140.10">
    <property type="entry name" value="Cyclic phosphodiesterase"/>
    <property type="match status" value="1"/>
</dbReference>
<dbReference type="Pfam" id="PF13563">
    <property type="entry name" value="2_5_RNA_ligase2"/>
    <property type="match status" value="1"/>
</dbReference>
<dbReference type="InterPro" id="IPR050580">
    <property type="entry name" value="2H_phosphoesterase_YjcG-like"/>
</dbReference>
<dbReference type="PANTHER" id="PTHR40037:SF1">
    <property type="entry name" value="PHOSPHOESTERASE SAOUHSC_00951-RELATED"/>
    <property type="match status" value="1"/>
</dbReference>
<gene>
    <name evidence="1" type="ORF">H8B15_01725</name>
</gene>
<dbReference type="InterPro" id="IPR009097">
    <property type="entry name" value="Cyclic_Pdiesterase"/>
</dbReference>
<reference evidence="1 2" key="1">
    <citation type="submission" date="2020-08" db="EMBL/GenBank/DDBJ databases">
        <title>Hymenobacter sp.</title>
        <authorList>
            <person name="Kim M.K."/>
        </authorList>
    </citation>
    <scope>NUCLEOTIDE SEQUENCE [LARGE SCALE GENOMIC DNA]</scope>
    <source>
        <strain evidence="1 2">BT507</strain>
    </source>
</reference>
<accession>A0ABR7MEY6</accession>
<protein>
    <submittedName>
        <fullName evidence="1">2'-5' RNA ligase family protein</fullName>
    </submittedName>
</protein>
<organism evidence="1 2">
    <name type="scientific">Hymenobacter citatus</name>
    <dbReference type="NCBI Taxonomy" id="2763506"/>
    <lineage>
        <taxon>Bacteria</taxon>
        <taxon>Pseudomonadati</taxon>
        <taxon>Bacteroidota</taxon>
        <taxon>Cytophagia</taxon>
        <taxon>Cytophagales</taxon>
        <taxon>Hymenobacteraceae</taxon>
        <taxon>Hymenobacter</taxon>
    </lineage>
</organism>
<dbReference type="PANTHER" id="PTHR40037">
    <property type="entry name" value="PHOSPHOESTERASE YJCG-RELATED"/>
    <property type="match status" value="1"/>
</dbReference>
<keyword evidence="2" id="KW-1185">Reference proteome</keyword>
<dbReference type="EMBL" id="JACSCY010000001">
    <property type="protein sequence ID" value="MBC6609621.1"/>
    <property type="molecule type" value="Genomic_DNA"/>
</dbReference>
<dbReference type="GO" id="GO:0016874">
    <property type="term" value="F:ligase activity"/>
    <property type="evidence" value="ECO:0007669"/>
    <property type="project" value="UniProtKB-KW"/>
</dbReference>
<dbReference type="RefSeq" id="WP_187317923.1">
    <property type="nucleotide sequence ID" value="NZ_JACSCY010000001.1"/>
</dbReference>
<keyword evidence="1" id="KW-0436">Ligase</keyword>
<sequence>MKPLYLVALLLPEPALSEVWALKQEVHQRTGSRNAVRLPPHITLIPPLRQSPDFEQKARQALAAFAAAQRPFGVGVQDFAWFGNRTLFVRVTEDEGVRAFHAALQAWCATQLPEVPRETRPFTPHLTLATRDLPAEQVPELRALFAARAYAATFQVAAFQLFRHDGQQWQVVQTFALTAEQVSQGFSPG</sequence>
<evidence type="ECO:0000313" key="2">
    <source>
        <dbReference type="Proteomes" id="UP000622017"/>
    </source>
</evidence>
<evidence type="ECO:0000313" key="1">
    <source>
        <dbReference type="EMBL" id="MBC6609621.1"/>
    </source>
</evidence>
<proteinExistence type="predicted"/>
<dbReference type="SUPFAM" id="SSF55144">
    <property type="entry name" value="LigT-like"/>
    <property type="match status" value="1"/>
</dbReference>
<name>A0ABR7MEY6_9BACT</name>
<dbReference type="Proteomes" id="UP000622017">
    <property type="component" value="Unassembled WGS sequence"/>
</dbReference>